<dbReference type="SUPFAM" id="SSF47473">
    <property type="entry name" value="EF-hand"/>
    <property type="match status" value="1"/>
</dbReference>
<dbReference type="InterPro" id="IPR002048">
    <property type="entry name" value="EF_hand_dom"/>
</dbReference>
<dbReference type="Pfam" id="PF13202">
    <property type="entry name" value="EF-hand_5"/>
    <property type="match status" value="1"/>
</dbReference>
<feature type="compositionally biased region" description="Basic and acidic residues" evidence="2">
    <location>
        <begin position="920"/>
        <end position="937"/>
    </location>
</feature>
<dbReference type="OrthoDB" id="432759at2759"/>
<gene>
    <name evidence="4" type="ORF">FOL47_009051</name>
</gene>
<organism evidence="4 5">
    <name type="scientific">Perkinsus chesapeaki</name>
    <name type="common">Clam parasite</name>
    <name type="synonym">Perkinsus andrewsi</name>
    <dbReference type="NCBI Taxonomy" id="330153"/>
    <lineage>
        <taxon>Eukaryota</taxon>
        <taxon>Sar</taxon>
        <taxon>Alveolata</taxon>
        <taxon>Perkinsozoa</taxon>
        <taxon>Perkinsea</taxon>
        <taxon>Perkinsida</taxon>
        <taxon>Perkinsidae</taxon>
        <taxon>Perkinsus</taxon>
    </lineage>
</organism>
<dbReference type="AlphaFoldDB" id="A0A7J6MSY1"/>
<keyword evidence="1" id="KW-0106">Calcium</keyword>
<dbReference type="InterPro" id="IPR018247">
    <property type="entry name" value="EF_Hand_1_Ca_BS"/>
</dbReference>
<dbReference type="InterPro" id="IPR011992">
    <property type="entry name" value="EF-hand-dom_pair"/>
</dbReference>
<proteinExistence type="predicted"/>
<sequence length="937" mass="105174">MENARSCRVGLKAISLPNIHHHHHVHNHTRVASGQGGVIPRDCVIRAEKLDGMKKSVSPQSRHVNVINADASSSFDRGRGRYSSDNSCGVSDWYMPWVPKLPIIVQNSLEGNMRERSVDSVNHEPSTSYEAQDREEDMKKNTKPKTAPVSKGRNKRGKAKSPKPLPLMDLRELPPVEALREALKLRTGSLKNAYRALDSNGNGEVGFSELEAGLGSLDIDSRQIADLDLRSLFKLLDSDSSGQLSLEEVLGISSLTEEEPWPEQITDENLDGLWQRYLHRTRDVSVGGQPRMAKWEGSPAADRELQIVQRRCRRWEMRKEEVRRHLRENDEFSEQRKGICLSLARQSAQQYMGLHRLKRSGNAAYEGKGSSSSRRRMAEQRLKGRVGMRKSSTAGASVASGQEQRIYSAGPDPRSPSKRGGVAMLGKVPFYKGSALDRSIALRVMYDFSNLNKQVAARAVMEAEKRDMERMKERQRHIEGVVKDLAGLRRELCASTNALAKVIGKKKIRQEHPNRKSIGAQIVTSLGGFREISKVEPSSAEKVGFFAVSLSEAEKQIRDMARKHGVSIPDAEMIYQKFREVDRDNSGAIERDEFDRLMGSFNPGVDLRKGQLDSWWRVIDSNRTGEVKELLAYLARLVLLVCGEEAASCQSPLRQQQQPSLRHVDEFVGGLQCAACPRDPGTPDLFYPVDRPDRYLTSLSVDLSCRAGELLDLELYPDVKEVSESMAAFHAVRRHLFPGIGMNQRDVGCVVVGDGSTPRAAALFAYRTSWRVWSIDPQLNATQYEGQVNRLHLLDKRIEDCRLSNPSIRAWVIVCVHAHLRSLQDAVDCCIVSGKPGKLALVVAMPCCNNYSTMLLDSRKNALGPMEEYQDWGILSPHRTVRVWTAEEHSRHHNGQDESVKSATARSKGGSVRAQRSRKRREDEQERLRRVEAAYTT</sequence>
<feature type="domain" description="EF-hand" evidence="3">
    <location>
        <begin position="569"/>
        <end position="604"/>
    </location>
</feature>
<keyword evidence="5" id="KW-1185">Reference proteome</keyword>
<dbReference type="Proteomes" id="UP000591131">
    <property type="component" value="Unassembled WGS sequence"/>
</dbReference>
<dbReference type="Gene3D" id="1.10.238.10">
    <property type="entry name" value="EF-hand"/>
    <property type="match status" value="2"/>
</dbReference>
<dbReference type="EMBL" id="JAAPAO010000061">
    <property type="protein sequence ID" value="KAF4674526.1"/>
    <property type="molecule type" value="Genomic_DNA"/>
</dbReference>
<evidence type="ECO:0000259" key="3">
    <source>
        <dbReference type="PROSITE" id="PS50222"/>
    </source>
</evidence>
<dbReference type="SMART" id="SM00054">
    <property type="entry name" value="EFh"/>
    <property type="match status" value="4"/>
</dbReference>
<evidence type="ECO:0000256" key="1">
    <source>
        <dbReference type="ARBA" id="ARBA00022837"/>
    </source>
</evidence>
<name>A0A7J6MSY1_PERCH</name>
<feature type="domain" description="EF-hand" evidence="3">
    <location>
        <begin position="185"/>
        <end position="220"/>
    </location>
</feature>
<feature type="region of interest" description="Disordered" evidence="2">
    <location>
        <begin position="115"/>
        <end position="168"/>
    </location>
</feature>
<dbReference type="GO" id="GO:0005509">
    <property type="term" value="F:calcium ion binding"/>
    <property type="evidence" value="ECO:0007669"/>
    <property type="project" value="InterPro"/>
</dbReference>
<feature type="compositionally biased region" description="Basic residues" evidence="2">
    <location>
        <begin position="152"/>
        <end position="161"/>
    </location>
</feature>
<dbReference type="PROSITE" id="PS50222">
    <property type="entry name" value="EF_HAND_2"/>
    <property type="match status" value="3"/>
</dbReference>
<dbReference type="CDD" id="cd00051">
    <property type="entry name" value="EFh"/>
    <property type="match status" value="2"/>
</dbReference>
<protein>
    <recommendedName>
        <fullName evidence="3">EF-hand domain-containing protein</fullName>
    </recommendedName>
</protein>
<dbReference type="PROSITE" id="PS00018">
    <property type="entry name" value="EF_HAND_1"/>
    <property type="match status" value="3"/>
</dbReference>
<reference evidence="4 5" key="1">
    <citation type="submission" date="2020-04" db="EMBL/GenBank/DDBJ databases">
        <title>Perkinsus chesapeaki whole genome sequence.</title>
        <authorList>
            <person name="Bogema D.R."/>
        </authorList>
    </citation>
    <scope>NUCLEOTIDE SEQUENCE [LARGE SCALE GENOMIC DNA]</scope>
    <source>
        <strain evidence="4">ATCC PRA-425</strain>
    </source>
</reference>
<dbReference type="Pfam" id="PF13499">
    <property type="entry name" value="EF-hand_7"/>
    <property type="match status" value="1"/>
</dbReference>
<accession>A0A7J6MSY1</accession>
<feature type="region of interest" description="Disordered" evidence="2">
    <location>
        <begin position="362"/>
        <end position="418"/>
    </location>
</feature>
<feature type="compositionally biased region" description="Polar residues" evidence="2">
    <location>
        <begin position="390"/>
        <end position="405"/>
    </location>
</feature>
<feature type="domain" description="EF-hand" evidence="3">
    <location>
        <begin position="224"/>
        <end position="259"/>
    </location>
</feature>
<evidence type="ECO:0000313" key="5">
    <source>
        <dbReference type="Proteomes" id="UP000591131"/>
    </source>
</evidence>
<comment type="caution">
    <text evidence="4">The sequence shown here is derived from an EMBL/GenBank/DDBJ whole genome shotgun (WGS) entry which is preliminary data.</text>
</comment>
<feature type="region of interest" description="Disordered" evidence="2">
    <location>
        <begin position="886"/>
        <end position="937"/>
    </location>
</feature>
<feature type="compositionally biased region" description="Basic and acidic residues" evidence="2">
    <location>
        <begin position="886"/>
        <end position="900"/>
    </location>
</feature>
<evidence type="ECO:0000256" key="2">
    <source>
        <dbReference type="SAM" id="MobiDB-lite"/>
    </source>
</evidence>
<evidence type="ECO:0000313" key="4">
    <source>
        <dbReference type="EMBL" id="KAF4674526.1"/>
    </source>
</evidence>